<dbReference type="AlphaFoldDB" id="A0A1L5FCD4"/>
<dbReference type="Proteomes" id="UP000184604">
    <property type="component" value="Chromosome"/>
</dbReference>
<reference evidence="1 2" key="1">
    <citation type="submission" date="2016-12" db="EMBL/GenBank/DDBJ databases">
        <title>Complete genome sequence of Clostridium kluyveri JZZ isolated from the pit mud of a Chinese flavor liquor-making factory.</title>
        <authorList>
            <person name="Wang Y."/>
        </authorList>
    </citation>
    <scope>NUCLEOTIDE SEQUENCE [LARGE SCALE GENOMIC DNA]</scope>
    <source>
        <strain evidence="1 2">JZZ</strain>
    </source>
</reference>
<accession>A0A1L5FCD4</accession>
<name>A0A1L5FCD4_CLOKL</name>
<dbReference type="RefSeq" id="WP_073540072.1">
    <property type="nucleotide sequence ID" value="NZ_CP018335.1"/>
</dbReference>
<evidence type="ECO:0000313" key="1">
    <source>
        <dbReference type="EMBL" id="APM40480.1"/>
    </source>
</evidence>
<dbReference type="EMBL" id="CP018335">
    <property type="protein sequence ID" value="APM40480.1"/>
    <property type="molecule type" value="Genomic_DNA"/>
</dbReference>
<proteinExistence type="predicted"/>
<protein>
    <submittedName>
        <fullName evidence="1">Uncharacterized protein</fullName>
    </submittedName>
</protein>
<gene>
    <name evidence="1" type="ORF">BS101_17970</name>
</gene>
<evidence type="ECO:0000313" key="2">
    <source>
        <dbReference type="Proteomes" id="UP000184604"/>
    </source>
</evidence>
<sequence>MSENQIKNEEELKLADIEIEYGIDKLLGKIIIDGIDHSKKVKSVSFSMDARNIPMVKVEFYAEHLKIKAKAKVEKQCVTE</sequence>
<organism evidence="1 2">
    <name type="scientific">Clostridium kluyveri</name>
    <dbReference type="NCBI Taxonomy" id="1534"/>
    <lineage>
        <taxon>Bacteria</taxon>
        <taxon>Bacillati</taxon>
        <taxon>Bacillota</taxon>
        <taxon>Clostridia</taxon>
        <taxon>Eubacteriales</taxon>
        <taxon>Clostridiaceae</taxon>
        <taxon>Clostridium</taxon>
    </lineage>
</organism>